<dbReference type="AlphaFoldDB" id="A0A409WCE7"/>
<evidence type="ECO:0000256" key="2">
    <source>
        <dbReference type="SAM" id="SignalP"/>
    </source>
</evidence>
<gene>
    <name evidence="3" type="ORF">CVT24_006593</name>
</gene>
<dbReference type="Proteomes" id="UP000284842">
    <property type="component" value="Unassembled WGS sequence"/>
</dbReference>
<name>A0A409WCE7_9AGAR</name>
<dbReference type="EMBL" id="NHTK01005602">
    <property type="protein sequence ID" value="PPQ76163.1"/>
    <property type="molecule type" value="Genomic_DNA"/>
</dbReference>
<evidence type="ECO:0000313" key="3">
    <source>
        <dbReference type="EMBL" id="PPQ76163.1"/>
    </source>
</evidence>
<sequence length="126" mass="13399">MRFFSFSAVVVALNLLSFLSMTVAAAPAPSPRHDAVATLKRSFEDSGYTRREILAEYELTGVSTVMDSFSHLLSAHHQGKAQRIAAEKGIPPSSSSSSLDTMPMDNTGTDTTMMDPMSPGASASNV</sequence>
<feature type="signal peptide" evidence="2">
    <location>
        <begin position="1"/>
        <end position="25"/>
    </location>
</feature>
<evidence type="ECO:0000256" key="1">
    <source>
        <dbReference type="SAM" id="MobiDB-lite"/>
    </source>
</evidence>
<feature type="chain" id="PRO_5019491792" evidence="2">
    <location>
        <begin position="26"/>
        <end position="126"/>
    </location>
</feature>
<reference evidence="3 4" key="1">
    <citation type="journal article" date="2018" name="Evol. Lett.">
        <title>Horizontal gene cluster transfer increased hallucinogenic mushroom diversity.</title>
        <authorList>
            <person name="Reynolds H.T."/>
            <person name="Vijayakumar V."/>
            <person name="Gluck-Thaler E."/>
            <person name="Korotkin H.B."/>
            <person name="Matheny P.B."/>
            <person name="Slot J.C."/>
        </authorList>
    </citation>
    <scope>NUCLEOTIDE SEQUENCE [LARGE SCALE GENOMIC DNA]</scope>
    <source>
        <strain evidence="3 4">2629</strain>
    </source>
</reference>
<protein>
    <submittedName>
        <fullName evidence="3">Uncharacterized protein</fullName>
    </submittedName>
</protein>
<accession>A0A409WCE7</accession>
<evidence type="ECO:0000313" key="4">
    <source>
        <dbReference type="Proteomes" id="UP000284842"/>
    </source>
</evidence>
<dbReference type="InParanoid" id="A0A409WCE7"/>
<feature type="compositionally biased region" description="Low complexity" evidence="1">
    <location>
        <begin position="93"/>
        <end position="117"/>
    </location>
</feature>
<keyword evidence="4" id="KW-1185">Reference proteome</keyword>
<keyword evidence="2" id="KW-0732">Signal</keyword>
<feature type="region of interest" description="Disordered" evidence="1">
    <location>
        <begin position="80"/>
        <end position="126"/>
    </location>
</feature>
<organism evidence="3 4">
    <name type="scientific">Panaeolus cyanescens</name>
    <dbReference type="NCBI Taxonomy" id="181874"/>
    <lineage>
        <taxon>Eukaryota</taxon>
        <taxon>Fungi</taxon>
        <taxon>Dikarya</taxon>
        <taxon>Basidiomycota</taxon>
        <taxon>Agaricomycotina</taxon>
        <taxon>Agaricomycetes</taxon>
        <taxon>Agaricomycetidae</taxon>
        <taxon>Agaricales</taxon>
        <taxon>Agaricineae</taxon>
        <taxon>Galeropsidaceae</taxon>
        <taxon>Panaeolus</taxon>
    </lineage>
</organism>
<comment type="caution">
    <text evidence="3">The sequence shown here is derived from an EMBL/GenBank/DDBJ whole genome shotgun (WGS) entry which is preliminary data.</text>
</comment>
<proteinExistence type="predicted"/>